<evidence type="ECO:0000256" key="2">
    <source>
        <dbReference type="SAM" id="SignalP"/>
    </source>
</evidence>
<reference evidence="3 6" key="2">
    <citation type="submission" date="2016-07" db="EMBL/GenBank/DDBJ databases">
        <title>Complete genome sequences of Bordetella pseudohinzii.</title>
        <authorList>
            <person name="Spilker T."/>
            <person name="Darrah R."/>
            <person name="LiPuma J.J."/>
        </authorList>
    </citation>
    <scope>NUCLEOTIDE SEQUENCE [LARGE SCALE GENOMIC DNA]</scope>
    <source>
        <strain evidence="3 6">HI4681</strain>
    </source>
</reference>
<dbReference type="NCBIfam" id="NF037995">
    <property type="entry name" value="TRAP_S1"/>
    <property type="match status" value="1"/>
</dbReference>
<evidence type="ECO:0000313" key="5">
    <source>
        <dbReference type="Proteomes" id="UP000053096"/>
    </source>
</evidence>
<dbReference type="InterPro" id="IPR018389">
    <property type="entry name" value="DctP_fam"/>
</dbReference>
<dbReference type="Gene3D" id="3.40.190.170">
    <property type="entry name" value="Bacterial extracellular solute-binding protein, family 7"/>
    <property type="match status" value="1"/>
</dbReference>
<evidence type="ECO:0000256" key="1">
    <source>
        <dbReference type="ARBA" id="ARBA00022729"/>
    </source>
</evidence>
<dbReference type="KEGG" id="bpdz:BBN53_04135"/>
<sequence length="321" mass="34291">MFRLQAVALLCLACASVQAQTTLDLINEYPATSITAATDLQFADAVKTLSQGKLAIRPLQEKDNPFKGVEQIDAVTSGKTQMGTLFGGIVGNRDSLFLLTSLPFAARDFKQARAQYDCMRGALEAHAQKLGARLLYVTPWPPSGIWSVKPLQSEADIKALKIRTYDATSKAVFERLGAQSVELPYSALAQKLAAGEVNAVLTSGDGGAGRKLWDQLPNFTAVSYSIPLSYTLINEKTWAGLAPAQQAALSQAAQQVSAQAWAGVEQRISENYANMRANKMTLNTAPAAGIMAALNQAGAAQTQAWLAQNKLGQQDAACLLK</sequence>
<accession>A0A0M7DCB4</accession>
<dbReference type="Pfam" id="PF03480">
    <property type="entry name" value="DctP"/>
    <property type="match status" value="1"/>
</dbReference>
<dbReference type="GO" id="GO:0055085">
    <property type="term" value="P:transmembrane transport"/>
    <property type="evidence" value="ECO:0007669"/>
    <property type="project" value="InterPro"/>
</dbReference>
<evidence type="ECO:0000313" key="4">
    <source>
        <dbReference type="EMBL" id="CUI51528.1"/>
    </source>
</evidence>
<dbReference type="EMBL" id="CYTV01000002">
    <property type="protein sequence ID" value="CUI51528.1"/>
    <property type="molecule type" value="Genomic_DNA"/>
</dbReference>
<keyword evidence="6" id="KW-1185">Reference proteome</keyword>
<accession>A0A0J6C530</accession>
<evidence type="ECO:0000313" key="6">
    <source>
        <dbReference type="Proteomes" id="UP000092950"/>
    </source>
</evidence>
<evidence type="ECO:0000313" key="3">
    <source>
        <dbReference type="EMBL" id="ANY15150.1"/>
    </source>
</evidence>
<dbReference type="EMBL" id="CP016440">
    <property type="protein sequence ID" value="ANY15150.1"/>
    <property type="molecule type" value="Genomic_DNA"/>
</dbReference>
<reference evidence="4 5" key="1">
    <citation type="submission" date="2015-09" db="EMBL/GenBank/DDBJ databases">
        <authorList>
            <person name="Jackson K.R."/>
            <person name="Lunt B.L."/>
            <person name="Fisher J.N.B."/>
            <person name="Gardner A.V."/>
            <person name="Bailey M.E."/>
            <person name="Deus L.M."/>
            <person name="Earl A.S."/>
            <person name="Gibby P.D."/>
            <person name="Hartmann K.A."/>
            <person name="Liu J.E."/>
            <person name="Manci A.M."/>
            <person name="Nielsen D.A."/>
            <person name="Solomon M.B."/>
            <person name="Breakwell D.P."/>
            <person name="Burnett S.H."/>
            <person name="Grose J.H."/>
        </authorList>
    </citation>
    <scope>NUCLEOTIDE SEQUENCE [LARGE SCALE GENOMIC DNA]</scope>
    <source>
        <strain evidence="4 5">2789STDY5608636</strain>
    </source>
</reference>
<dbReference type="Proteomes" id="UP000092950">
    <property type="component" value="Chromosome"/>
</dbReference>
<keyword evidence="1 2" id="KW-0732">Signal</keyword>
<gene>
    <name evidence="3" type="ORF">BBN53_04135</name>
    <name evidence="4" type="ORF">ERS370011_00910</name>
</gene>
<dbReference type="PANTHER" id="PTHR33376:SF4">
    <property type="entry name" value="SIALIC ACID-BINDING PERIPLASMIC PROTEIN SIAP"/>
    <property type="match status" value="1"/>
</dbReference>
<protein>
    <submittedName>
        <fullName evidence="3">TRAP ABC transporter substrate-binding protein</fullName>
    </submittedName>
    <submittedName>
        <fullName evidence="4">TRAP-type mannitol/chloroaromatic compound transport system, periplasmic component</fullName>
    </submittedName>
</protein>
<organism evidence="4 5">
    <name type="scientific">Bordetella pseudohinzii</name>
    <dbReference type="NCBI Taxonomy" id="1331258"/>
    <lineage>
        <taxon>Bacteria</taxon>
        <taxon>Pseudomonadati</taxon>
        <taxon>Pseudomonadota</taxon>
        <taxon>Betaproteobacteria</taxon>
        <taxon>Burkholderiales</taxon>
        <taxon>Alcaligenaceae</taxon>
        <taxon>Bordetella</taxon>
    </lineage>
</organism>
<feature type="chain" id="PRO_5005268786" evidence="2">
    <location>
        <begin position="20"/>
        <end position="321"/>
    </location>
</feature>
<dbReference type="InterPro" id="IPR038404">
    <property type="entry name" value="TRAP_DctP_sf"/>
</dbReference>
<dbReference type="CDD" id="cd13602">
    <property type="entry name" value="PBP2_TRAP_BpDctp6_7"/>
    <property type="match status" value="1"/>
</dbReference>
<name>A0A0J6C530_9BORD</name>
<dbReference type="Proteomes" id="UP000053096">
    <property type="component" value="Unassembled WGS sequence"/>
</dbReference>
<dbReference type="PANTHER" id="PTHR33376">
    <property type="match status" value="1"/>
</dbReference>
<dbReference type="OrthoDB" id="9783941at2"/>
<dbReference type="RefSeq" id="WP_043215028.1">
    <property type="nucleotide sequence ID" value="NZ_CAJGUP010000209.1"/>
</dbReference>
<dbReference type="AlphaFoldDB" id="A0A0J6C530"/>
<proteinExistence type="predicted"/>
<feature type="signal peptide" evidence="2">
    <location>
        <begin position="1"/>
        <end position="19"/>
    </location>
</feature>